<keyword evidence="5" id="KW-1185">Reference proteome</keyword>
<dbReference type="InterPro" id="IPR004567">
    <property type="entry name" value="Type_II_PanK"/>
</dbReference>
<evidence type="ECO:0000256" key="2">
    <source>
        <dbReference type="ARBA" id="ARBA00022840"/>
    </source>
</evidence>
<dbReference type="AlphaFoldDB" id="D7BAL2"/>
<dbReference type="GO" id="GO:0015937">
    <property type="term" value="P:coenzyme A biosynthetic process"/>
    <property type="evidence" value="ECO:0007669"/>
    <property type="project" value="UniProtKB-KW"/>
</dbReference>
<dbReference type="PANTHER" id="PTHR12280">
    <property type="entry name" value="PANTOTHENATE KINASE"/>
    <property type="match status" value="1"/>
</dbReference>
<accession>D7BAL2</accession>
<dbReference type="CDD" id="cd24085">
    <property type="entry name" value="ASKHA_NBD_PanK-II_bac"/>
    <property type="match status" value="1"/>
</dbReference>
<dbReference type="GO" id="GO:0005829">
    <property type="term" value="C:cytosol"/>
    <property type="evidence" value="ECO:0007669"/>
    <property type="project" value="TreeGrafter"/>
</dbReference>
<dbReference type="GO" id="GO:0005524">
    <property type="term" value="F:ATP binding"/>
    <property type="evidence" value="ECO:0007669"/>
    <property type="project" value="UniProtKB-KW"/>
</dbReference>
<dbReference type="STRING" id="526227.Mesil_0613"/>
<dbReference type="PANTHER" id="PTHR12280:SF20">
    <property type="entry name" value="4'-PHOSPHOPANTETHEINE PHOSPHATASE"/>
    <property type="match status" value="1"/>
</dbReference>
<dbReference type="eggNOG" id="COG5146">
    <property type="taxonomic scope" value="Bacteria"/>
</dbReference>
<organism evidence="4 5">
    <name type="scientific">Allomeiothermus silvanus (strain ATCC 700542 / DSM 9946 / NBRC 106475 / NCIMB 13440 / VI-R2)</name>
    <name type="common">Thermus silvanus</name>
    <dbReference type="NCBI Taxonomy" id="526227"/>
    <lineage>
        <taxon>Bacteria</taxon>
        <taxon>Thermotogati</taxon>
        <taxon>Deinococcota</taxon>
        <taxon>Deinococci</taxon>
        <taxon>Thermales</taxon>
        <taxon>Thermaceae</taxon>
        <taxon>Allomeiothermus</taxon>
    </lineage>
</organism>
<dbReference type="KEGG" id="msv:Mesil_0613"/>
<gene>
    <name evidence="4" type="ordered locus">Mesil_0613</name>
</gene>
<reference evidence="4 5" key="1">
    <citation type="journal article" date="2010" name="Stand. Genomic Sci.">
        <title>Complete genome sequence of Meiothermus silvanus type strain (VI-R2).</title>
        <authorList>
            <person name="Sikorski J."/>
            <person name="Tindall B.J."/>
            <person name="Lowry S."/>
            <person name="Lucas S."/>
            <person name="Nolan M."/>
            <person name="Copeland A."/>
            <person name="Glavina Del Rio T."/>
            <person name="Tice H."/>
            <person name="Cheng J.F."/>
            <person name="Han C."/>
            <person name="Pitluck S."/>
            <person name="Liolios K."/>
            <person name="Ivanova N."/>
            <person name="Mavromatis K."/>
            <person name="Mikhailova N."/>
            <person name="Pati A."/>
            <person name="Goodwin L."/>
            <person name="Chen A."/>
            <person name="Palaniappan K."/>
            <person name="Land M."/>
            <person name="Hauser L."/>
            <person name="Chang Y.J."/>
            <person name="Jeffries C.D."/>
            <person name="Rohde M."/>
            <person name="Goker M."/>
            <person name="Woyke T."/>
            <person name="Bristow J."/>
            <person name="Eisen J.A."/>
            <person name="Markowitz V."/>
            <person name="Hugenholtz P."/>
            <person name="Kyrpides N.C."/>
            <person name="Klenk H.P."/>
            <person name="Lapidus A."/>
        </authorList>
    </citation>
    <scope>NUCLEOTIDE SEQUENCE [LARGE SCALE GENOMIC DNA]</scope>
    <source>
        <strain evidence="5">ATCC 700542 / DSM 9946 / VI-R2</strain>
    </source>
</reference>
<dbReference type="InterPro" id="IPR043129">
    <property type="entry name" value="ATPase_NBD"/>
</dbReference>
<keyword evidence="1" id="KW-0547">Nucleotide-binding</keyword>
<dbReference type="EMBL" id="CP002042">
    <property type="protein sequence ID" value="ADH62534.1"/>
    <property type="molecule type" value="Genomic_DNA"/>
</dbReference>
<dbReference type="Pfam" id="PF03630">
    <property type="entry name" value="Fumble"/>
    <property type="match status" value="1"/>
</dbReference>
<keyword evidence="2" id="KW-0067">ATP-binding</keyword>
<name>D7BAL2_ALLS1</name>
<dbReference type="SUPFAM" id="SSF53067">
    <property type="entry name" value="Actin-like ATPase domain"/>
    <property type="match status" value="1"/>
</dbReference>
<sequence length="278" mass="28086">MAGLRIGIDFGLTNTDVVLVRGGELLEHWVLPYAGPASEALLYRALAAGNRDLSEFDSIATTGGLHRTLPDEIEGVPIHKADEAESVGRGGLALAGLEEALVVSAGTGTAMIAARGKKTQHLTGSAVGGGTLLGLSKLLIGTSHPLEVAHLAALGDPAGVDSTLKDAIGGGIGHLPASATAVNFGKVGSLPSPPKREDIAAGLVVMVGQVIGVVALSAAQAAGLREVVVVGHLPDLEPVRKAILAVWEFYQAEPQPLIPERSGAATALGAVLATADQD</sequence>
<evidence type="ECO:0000313" key="5">
    <source>
        <dbReference type="Proteomes" id="UP000001916"/>
    </source>
</evidence>
<keyword evidence="3" id="KW-0173">Coenzyme A biosynthesis</keyword>
<evidence type="ECO:0000256" key="1">
    <source>
        <dbReference type="ARBA" id="ARBA00022741"/>
    </source>
</evidence>
<evidence type="ECO:0000256" key="3">
    <source>
        <dbReference type="ARBA" id="ARBA00022993"/>
    </source>
</evidence>
<dbReference type="GO" id="GO:0004594">
    <property type="term" value="F:pantothenate kinase activity"/>
    <property type="evidence" value="ECO:0007669"/>
    <property type="project" value="TreeGrafter"/>
</dbReference>
<proteinExistence type="predicted"/>
<evidence type="ECO:0000313" key="4">
    <source>
        <dbReference type="EMBL" id="ADH62534.1"/>
    </source>
</evidence>
<dbReference type="RefSeq" id="WP_013157126.1">
    <property type="nucleotide sequence ID" value="NC_014212.1"/>
</dbReference>
<protein>
    <submittedName>
        <fullName evidence="4">Fumble domain protein</fullName>
    </submittedName>
</protein>
<dbReference type="Proteomes" id="UP000001916">
    <property type="component" value="Chromosome"/>
</dbReference>
<dbReference type="OrthoDB" id="25291at2"/>
<dbReference type="HOGENOM" id="CLU_087521_0_0_0"/>
<dbReference type="Gene3D" id="3.30.420.40">
    <property type="match status" value="1"/>
</dbReference>